<gene>
    <name evidence="2" type="ORF">CM83_101211</name>
</gene>
<reference evidence="2" key="1">
    <citation type="journal article" date="2014" name="PLoS ONE">
        <title>Transcriptome-Based Identification of ABC Transporters in the Western Tarnished Plant Bug Lygus hesperus.</title>
        <authorList>
            <person name="Hull J.J."/>
            <person name="Chaney K."/>
            <person name="Geib S.M."/>
            <person name="Fabrick J.A."/>
            <person name="Brent C.S."/>
            <person name="Walsh D."/>
            <person name="Lavine L.C."/>
        </authorList>
    </citation>
    <scope>NUCLEOTIDE SEQUENCE</scope>
</reference>
<organism evidence="2">
    <name type="scientific">Lygus hesperus</name>
    <name type="common">Western plant bug</name>
    <dbReference type="NCBI Taxonomy" id="30085"/>
    <lineage>
        <taxon>Eukaryota</taxon>
        <taxon>Metazoa</taxon>
        <taxon>Ecdysozoa</taxon>
        <taxon>Arthropoda</taxon>
        <taxon>Hexapoda</taxon>
        <taxon>Insecta</taxon>
        <taxon>Pterygota</taxon>
        <taxon>Neoptera</taxon>
        <taxon>Paraneoptera</taxon>
        <taxon>Hemiptera</taxon>
        <taxon>Heteroptera</taxon>
        <taxon>Panheteroptera</taxon>
        <taxon>Cimicomorpha</taxon>
        <taxon>Miridae</taxon>
        <taxon>Mirini</taxon>
        <taxon>Lygus</taxon>
    </lineage>
</organism>
<dbReference type="EMBL" id="GBHO01013775">
    <property type="protein sequence ID" value="JAG29829.1"/>
    <property type="molecule type" value="Transcribed_RNA"/>
</dbReference>
<evidence type="ECO:0000313" key="2">
    <source>
        <dbReference type="EMBL" id="JAG29829.1"/>
    </source>
</evidence>
<dbReference type="AlphaFoldDB" id="A0A0A9YCD5"/>
<reference evidence="2" key="2">
    <citation type="submission" date="2014-07" db="EMBL/GenBank/DDBJ databases">
        <authorList>
            <person name="Hull J."/>
        </authorList>
    </citation>
    <scope>NUCLEOTIDE SEQUENCE</scope>
</reference>
<proteinExistence type="predicted"/>
<protein>
    <recommendedName>
        <fullName evidence="1">Micro-fibrillar-associated protein 1 C-terminal domain-containing protein</fullName>
    </recommendedName>
</protein>
<name>A0A0A9YCD5_LYGHE</name>
<feature type="domain" description="Micro-fibrillar-associated protein 1 C-terminal" evidence="1">
    <location>
        <begin position="31"/>
        <end position="117"/>
    </location>
</feature>
<accession>A0A0A9YCD5</accession>
<dbReference type="Pfam" id="PF06991">
    <property type="entry name" value="MFAP1"/>
    <property type="match status" value="1"/>
</dbReference>
<evidence type="ECO:0000259" key="1">
    <source>
        <dbReference type="Pfam" id="PF06991"/>
    </source>
</evidence>
<dbReference type="InterPro" id="IPR009730">
    <property type="entry name" value="MFAP1_C"/>
</dbReference>
<sequence>MDDIQRKEYLQILQQRRLQLLQNTRDPFLTNVKRKLLDKDVGKKLHVERQRGFHKGAYFVDEESNYDNLFDRDFSQATGLDALYLRVGKSNLPDFMKDTNFGTRKRSKYQGIRAMDTSLPTTSERKKYRSLLGD</sequence>